<gene>
    <name evidence="4" type="ORF">OCBIM_22032276mg</name>
</gene>
<dbReference type="Pfam" id="PF00685">
    <property type="entry name" value="Sulfotransfer_1"/>
    <property type="match status" value="1"/>
</dbReference>
<comment type="similarity">
    <text evidence="1">Belongs to the sulfotransferase 1 family.</text>
</comment>
<dbReference type="OMA" id="FICAYPY"/>
<dbReference type="EMBL" id="KQ421510">
    <property type="protein sequence ID" value="KOF77287.1"/>
    <property type="molecule type" value="Genomic_DNA"/>
</dbReference>
<dbReference type="OrthoDB" id="205623at2759"/>
<feature type="domain" description="Sulfotransferase" evidence="3">
    <location>
        <begin position="74"/>
        <end position="312"/>
    </location>
</feature>
<name>A0A0L8GJV1_OCTBM</name>
<dbReference type="InterPro" id="IPR000863">
    <property type="entry name" value="Sulfotransferase_dom"/>
</dbReference>
<reference evidence="4" key="1">
    <citation type="submission" date="2015-07" db="EMBL/GenBank/DDBJ databases">
        <title>MeaNS - Measles Nucleotide Surveillance Program.</title>
        <authorList>
            <person name="Tran T."/>
            <person name="Druce J."/>
        </authorList>
    </citation>
    <scope>NUCLEOTIDE SEQUENCE</scope>
    <source>
        <strain evidence="4">UCB-OBI-ISO-001</strain>
        <tissue evidence="4">Gonad</tissue>
    </source>
</reference>
<dbReference type="Gene3D" id="3.40.50.300">
    <property type="entry name" value="P-loop containing nucleotide triphosphate hydrolases"/>
    <property type="match status" value="1"/>
</dbReference>
<dbReference type="AlphaFoldDB" id="A0A0L8GJV1"/>
<proteinExistence type="inferred from homology"/>
<dbReference type="GO" id="GO:0008146">
    <property type="term" value="F:sulfotransferase activity"/>
    <property type="evidence" value="ECO:0007669"/>
    <property type="project" value="InterPro"/>
</dbReference>
<accession>A0A0L8GJV1</accession>
<sequence>MSTSSSSSLMSLLMNSASTTEGLLNNDIIKHFTKIEDEEGNSKFVICHDGVIYPPIPSLLECLPRISTFKKKADDVFICAYPYSGTHWMWEVASMILRRKAERISGVKEEMMLEVIPQPGLDNIESPRVLNTHVLPSVLPPDILSEGKIILMMRNPKDVAVSAYRQLTGSLYNTYEGSFSNFFELFMKGQVFYGDYLKYHLSWLKAIQDKPNALIISYEEASQDLENVVSKIARFLQVEVEPDLCKDIADLCTFKKMKAEKKSENIGPLPTVLWKPNISFYRTGKVATWKNWLTVSQSERLDERLNKELKDYANLIQFSI</sequence>
<organism evidence="4">
    <name type="scientific">Octopus bimaculoides</name>
    <name type="common">California two-spotted octopus</name>
    <dbReference type="NCBI Taxonomy" id="37653"/>
    <lineage>
        <taxon>Eukaryota</taxon>
        <taxon>Metazoa</taxon>
        <taxon>Spiralia</taxon>
        <taxon>Lophotrochozoa</taxon>
        <taxon>Mollusca</taxon>
        <taxon>Cephalopoda</taxon>
        <taxon>Coleoidea</taxon>
        <taxon>Octopodiformes</taxon>
        <taxon>Octopoda</taxon>
        <taxon>Incirrata</taxon>
        <taxon>Octopodidae</taxon>
        <taxon>Octopus</taxon>
    </lineage>
</organism>
<dbReference type="PANTHER" id="PTHR11783">
    <property type="entry name" value="SULFOTRANSFERASE SULT"/>
    <property type="match status" value="1"/>
</dbReference>
<evidence type="ECO:0000256" key="1">
    <source>
        <dbReference type="ARBA" id="ARBA00005771"/>
    </source>
</evidence>
<evidence type="ECO:0000313" key="4">
    <source>
        <dbReference type="EMBL" id="KOF77287.1"/>
    </source>
</evidence>
<dbReference type="InterPro" id="IPR027417">
    <property type="entry name" value="P-loop_NTPase"/>
</dbReference>
<dbReference type="KEGG" id="obi:106876360"/>
<protein>
    <recommendedName>
        <fullName evidence="3">Sulfotransferase domain-containing protein</fullName>
    </recommendedName>
</protein>
<dbReference type="SUPFAM" id="SSF52540">
    <property type="entry name" value="P-loop containing nucleoside triphosphate hydrolases"/>
    <property type="match status" value="1"/>
</dbReference>
<evidence type="ECO:0000256" key="2">
    <source>
        <dbReference type="ARBA" id="ARBA00022679"/>
    </source>
</evidence>
<keyword evidence="2" id="KW-0808">Transferase</keyword>
<evidence type="ECO:0000259" key="3">
    <source>
        <dbReference type="Pfam" id="PF00685"/>
    </source>
</evidence>